<feature type="transmembrane region" description="Helical" evidence="8">
    <location>
        <begin position="198"/>
        <end position="215"/>
    </location>
</feature>
<feature type="transmembrane region" description="Helical" evidence="8">
    <location>
        <begin position="220"/>
        <end position="238"/>
    </location>
</feature>
<evidence type="ECO:0000256" key="5">
    <source>
        <dbReference type="ARBA" id="ARBA00022989"/>
    </source>
</evidence>
<dbReference type="EMBL" id="JAJNDB010000003">
    <property type="protein sequence ID" value="MCD2195204.1"/>
    <property type="molecule type" value="Genomic_DNA"/>
</dbReference>
<protein>
    <submittedName>
        <fullName evidence="11">FtsW/RodA/SpoVE family cell cycle protein</fullName>
    </submittedName>
</protein>
<dbReference type="Pfam" id="PF00905">
    <property type="entry name" value="Transpeptidase"/>
    <property type="match status" value="1"/>
</dbReference>
<feature type="domain" description="Penicillin-binding protein transpeptidase" evidence="9">
    <location>
        <begin position="664"/>
        <end position="979"/>
    </location>
</feature>
<proteinExistence type="inferred from homology"/>
<comment type="caution">
    <text evidence="11">The sequence shown here is derived from an EMBL/GenBank/DDBJ whole genome shotgun (WGS) entry which is preliminary data.</text>
</comment>
<comment type="subcellular location">
    <subcellularLocation>
        <location evidence="1">Membrane</location>
        <topology evidence="1">Multi-pass membrane protein</topology>
    </subcellularLocation>
</comment>
<feature type="domain" description="Penicillin-binding protein dimerisation" evidence="10">
    <location>
        <begin position="460"/>
        <end position="621"/>
    </location>
</feature>
<dbReference type="Proteomes" id="UP001199469">
    <property type="component" value="Unassembled WGS sequence"/>
</dbReference>
<evidence type="ECO:0000256" key="8">
    <source>
        <dbReference type="SAM" id="Phobius"/>
    </source>
</evidence>
<dbReference type="Pfam" id="PF03717">
    <property type="entry name" value="PBP_dimer"/>
    <property type="match status" value="1"/>
</dbReference>
<gene>
    <name evidence="11" type="ORF">LQ327_17695</name>
</gene>
<feature type="transmembrane region" description="Helical" evidence="8">
    <location>
        <begin position="175"/>
        <end position="192"/>
    </location>
</feature>
<evidence type="ECO:0000256" key="4">
    <source>
        <dbReference type="ARBA" id="ARBA00022960"/>
    </source>
</evidence>
<dbReference type="Pfam" id="PF01098">
    <property type="entry name" value="FTSW_RODA_SPOVE"/>
    <property type="match status" value="1"/>
</dbReference>
<evidence type="ECO:0000259" key="10">
    <source>
        <dbReference type="Pfam" id="PF03717"/>
    </source>
</evidence>
<dbReference type="Gene3D" id="3.40.710.10">
    <property type="entry name" value="DD-peptidase/beta-lactamase superfamily"/>
    <property type="match status" value="1"/>
</dbReference>
<feature type="transmembrane region" description="Helical" evidence="8">
    <location>
        <begin position="84"/>
        <end position="104"/>
    </location>
</feature>
<keyword evidence="6 8" id="KW-0472">Membrane</keyword>
<feature type="transmembrane region" description="Helical" evidence="8">
    <location>
        <begin position="152"/>
        <end position="168"/>
    </location>
</feature>
<dbReference type="InterPro" id="IPR050515">
    <property type="entry name" value="Beta-lactam/transpept"/>
</dbReference>
<evidence type="ECO:0000256" key="7">
    <source>
        <dbReference type="SAM" id="MobiDB-lite"/>
    </source>
</evidence>
<feature type="transmembrane region" description="Helical" evidence="8">
    <location>
        <begin position="55"/>
        <end position="78"/>
    </location>
</feature>
<evidence type="ECO:0000256" key="1">
    <source>
        <dbReference type="ARBA" id="ARBA00004141"/>
    </source>
</evidence>
<feature type="transmembrane region" description="Helical" evidence="8">
    <location>
        <begin position="111"/>
        <end position="132"/>
    </location>
</feature>
<dbReference type="PANTHER" id="PTHR30627">
    <property type="entry name" value="PEPTIDOGLYCAN D,D-TRANSPEPTIDASE"/>
    <property type="match status" value="1"/>
</dbReference>
<evidence type="ECO:0000313" key="11">
    <source>
        <dbReference type="EMBL" id="MCD2195204.1"/>
    </source>
</evidence>
<accession>A0ABS8PDX9</accession>
<dbReference type="InterPro" id="IPR012338">
    <property type="entry name" value="Beta-lactam/transpept-like"/>
</dbReference>
<dbReference type="SUPFAM" id="SSF56601">
    <property type="entry name" value="beta-lactamase/transpeptidase-like"/>
    <property type="match status" value="1"/>
</dbReference>
<dbReference type="InterPro" id="IPR001460">
    <property type="entry name" value="PCN-bd_Tpept"/>
</dbReference>
<name>A0ABS8PDX9_9PSEU</name>
<keyword evidence="5 8" id="KW-1133">Transmembrane helix</keyword>
<feature type="region of interest" description="Disordered" evidence="7">
    <location>
        <begin position="1"/>
        <end position="23"/>
    </location>
</feature>
<evidence type="ECO:0000259" key="9">
    <source>
        <dbReference type="Pfam" id="PF00905"/>
    </source>
</evidence>
<sequence length="986" mass="100897">MLTPYDDDDVDEPDDLGSRAGFRGRRALRRIRRAGRREARGETEQRSRPGRRSGLADLAAACCAIALVGFGALNLWAMGEPDQAVTKLATAAVGVVALLVLWWARITVTPRLAWAVYAVAIVLLVLVLAVGAETNQAVRWLVLGPTSLQPSELTKVALVLALAALLGVRRPGWRRSALAVVVIALPVGLVVVEPDLSTATLLVLVSAAMLVIGRVPARFLLPVVAAAVVAAPLGLGLMRQYQLERLGTFLSGSQSAEGPGWAVRQAQIAIARGGWFGDRADPVHALAVQYLPERETDLALASLVSGWGLVAGIGAVLAGLVVVWRVAVAAREPRTPTGSLLCAGFAVLLGIELVVSVGGNLGLLPVAGVPFPVLSNGGTASVVHLVAIGLVLGGRRDGARRRLWAPSRVQAPRPRLVLTALVALTAVLAVFGLLGARLHVEEGDRLALAGQTQMTRCITVPAPRGPIVDRHGTVLAADAGARTVLLVPALAGREPATVDRLAGLLGRPAAQLHALVDGAPGTTMSVDAGTVPAATGDAVMRAALPGVVVVPAPQRTYPAAADLAPVLGFVGAATPQQVRADPALDPRADVGRSGLESWYDGVLRGVDGSSCFWVDPSGRPVGPAPSTAPVPGATLQLSIDLAMQQRLTDDVAASLKGGPTGAIGAAVALDPIDGAVLAMASVPSYDPAVYGPPLDTQALAAAEAVPGQPMTNHVTQSAVPPGSTYKLVNASAALLGGWIPPDEVIPTGGSFSLGDHTFNNWRVLPPQDMVQAIAWSNDVYFYKLAWALGPDRLTTTARAFGVGAPTGIDLPGESAGYLGTPASVTADGGTWYPGSTVILGIGQGALTVTPLQDARWTAAVATGNLVTPRLAMAVGSGPGAMTPLPKIPVQRLPFADALGPVRDGMRAVVTSGTGTALGGVGVPVGAKSGTAEDPSVPGGGIDDWMTAAAPWGNPDLVVTALTQHADSSSTAAGVVADMMRNYGNRS</sequence>
<feature type="compositionally biased region" description="Acidic residues" evidence="7">
    <location>
        <begin position="1"/>
        <end position="15"/>
    </location>
</feature>
<dbReference type="InterPro" id="IPR036138">
    <property type="entry name" value="PBP_dimer_sf"/>
</dbReference>
<feature type="transmembrane region" description="Helical" evidence="8">
    <location>
        <begin position="307"/>
        <end position="328"/>
    </location>
</feature>
<evidence type="ECO:0000256" key="3">
    <source>
        <dbReference type="ARBA" id="ARBA00022692"/>
    </source>
</evidence>
<comment type="similarity">
    <text evidence="2">Belongs to the transpeptidase family.</text>
</comment>
<organism evidence="11 12">
    <name type="scientific">Actinomycetospora endophytica</name>
    <dbReference type="NCBI Taxonomy" id="2291215"/>
    <lineage>
        <taxon>Bacteria</taxon>
        <taxon>Bacillati</taxon>
        <taxon>Actinomycetota</taxon>
        <taxon>Actinomycetes</taxon>
        <taxon>Pseudonocardiales</taxon>
        <taxon>Pseudonocardiaceae</taxon>
        <taxon>Actinomycetospora</taxon>
    </lineage>
</organism>
<evidence type="ECO:0000256" key="6">
    <source>
        <dbReference type="ARBA" id="ARBA00023136"/>
    </source>
</evidence>
<dbReference type="SUPFAM" id="SSF56519">
    <property type="entry name" value="Penicillin binding protein dimerisation domain"/>
    <property type="match status" value="1"/>
</dbReference>
<keyword evidence="3 8" id="KW-0812">Transmembrane</keyword>
<feature type="transmembrane region" description="Helical" evidence="8">
    <location>
        <begin position="373"/>
        <end position="394"/>
    </location>
</feature>
<keyword evidence="12" id="KW-1185">Reference proteome</keyword>
<dbReference type="RefSeq" id="WP_230736015.1">
    <property type="nucleotide sequence ID" value="NZ_JAJNDB010000003.1"/>
</dbReference>
<feature type="transmembrane region" description="Helical" evidence="8">
    <location>
        <begin position="415"/>
        <end position="436"/>
    </location>
</feature>
<reference evidence="11 12" key="1">
    <citation type="submission" date="2021-11" db="EMBL/GenBank/DDBJ databases">
        <title>Draft genome sequence of Actinomycetospora sp. SF1 isolated from the rhizosphere soil.</title>
        <authorList>
            <person name="Duangmal K."/>
            <person name="Chantavorakit T."/>
        </authorList>
    </citation>
    <scope>NUCLEOTIDE SEQUENCE [LARGE SCALE GENOMIC DNA]</scope>
    <source>
        <strain evidence="11 12">TBRC 5722</strain>
    </source>
</reference>
<dbReference type="Gene3D" id="3.90.1310.10">
    <property type="entry name" value="Penicillin-binding protein 2a (Domain 2)"/>
    <property type="match status" value="1"/>
</dbReference>
<dbReference type="InterPro" id="IPR005311">
    <property type="entry name" value="PBP_dimer"/>
</dbReference>
<feature type="transmembrane region" description="Helical" evidence="8">
    <location>
        <begin position="340"/>
        <end position="361"/>
    </location>
</feature>
<keyword evidence="4" id="KW-0133">Cell shape</keyword>
<evidence type="ECO:0000256" key="2">
    <source>
        <dbReference type="ARBA" id="ARBA00007171"/>
    </source>
</evidence>
<evidence type="ECO:0000313" key="12">
    <source>
        <dbReference type="Proteomes" id="UP001199469"/>
    </source>
</evidence>
<dbReference type="InterPro" id="IPR001182">
    <property type="entry name" value="FtsW/RodA"/>
</dbReference>